<evidence type="ECO:0000313" key="3">
    <source>
        <dbReference type="Proteomes" id="UP001215598"/>
    </source>
</evidence>
<reference evidence="2" key="1">
    <citation type="submission" date="2023-03" db="EMBL/GenBank/DDBJ databases">
        <title>Massive genome expansion in bonnet fungi (Mycena s.s.) driven by repeated elements and novel gene families across ecological guilds.</title>
        <authorList>
            <consortium name="Lawrence Berkeley National Laboratory"/>
            <person name="Harder C.B."/>
            <person name="Miyauchi S."/>
            <person name="Viragh M."/>
            <person name="Kuo A."/>
            <person name="Thoen E."/>
            <person name="Andreopoulos B."/>
            <person name="Lu D."/>
            <person name="Skrede I."/>
            <person name="Drula E."/>
            <person name="Henrissat B."/>
            <person name="Morin E."/>
            <person name="Kohler A."/>
            <person name="Barry K."/>
            <person name="LaButti K."/>
            <person name="Morin E."/>
            <person name="Salamov A."/>
            <person name="Lipzen A."/>
            <person name="Mereny Z."/>
            <person name="Hegedus B."/>
            <person name="Baldrian P."/>
            <person name="Stursova M."/>
            <person name="Weitz H."/>
            <person name="Taylor A."/>
            <person name="Grigoriev I.V."/>
            <person name="Nagy L.G."/>
            <person name="Martin F."/>
            <person name="Kauserud H."/>
        </authorList>
    </citation>
    <scope>NUCLEOTIDE SEQUENCE</scope>
    <source>
        <strain evidence="2">CBHHK182m</strain>
    </source>
</reference>
<name>A0AAD7MG78_9AGAR</name>
<protein>
    <submittedName>
        <fullName evidence="2">Uncharacterized protein</fullName>
    </submittedName>
</protein>
<dbReference type="EMBL" id="JARKIB010000307">
    <property type="protein sequence ID" value="KAJ7715462.1"/>
    <property type="molecule type" value="Genomic_DNA"/>
</dbReference>
<sequence length="173" mass="19622">MPAHKMPVNWFVNDDGIITRDKVHLWDYVEDRVMPPAIFWAPTFLDICRTLPRCKGLADAFDTSSPEVTIQKFAVYFVVDQSNRVTTRVNTAARTWHRVGNPRGTVFATTSFEQAWRRANNNLDEHLAPTHLALKGATAGTFVLDDGDPDNYDEDTDNYEDEKDADGDTDDEL</sequence>
<evidence type="ECO:0000313" key="2">
    <source>
        <dbReference type="EMBL" id="KAJ7715462.1"/>
    </source>
</evidence>
<gene>
    <name evidence="2" type="ORF">B0H16DRAFT_1477356</name>
</gene>
<evidence type="ECO:0000256" key="1">
    <source>
        <dbReference type="SAM" id="MobiDB-lite"/>
    </source>
</evidence>
<organism evidence="2 3">
    <name type="scientific">Mycena metata</name>
    <dbReference type="NCBI Taxonomy" id="1033252"/>
    <lineage>
        <taxon>Eukaryota</taxon>
        <taxon>Fungi</taxon>
        <taxon>Dikarya</taxon>
        <taxon>Basidiomycota</taxon>
        <taxon>Agaricomycotina</taxon>
        <taxon>Agaricomycetes</taxon>
        <taxon>Agaricomycetidae</taxon>
        <taxon>Agaricales</taxon>
        <taxon>Marasmiineae</taxon>
        <taxon>Mycenaceae</taxon>
        <taxon>Mycena</taxon>
    </lineage>
</organism>
<feature type="compositionally biased region" description="Acidic residues" evidence="1">
    <location>
        <begin position="145"/>
        <end position="173"/>
    </location>
</feature>
<dbReference type="AlphaFoldDB" id="A0AAD7MG78"/>
<proteinExistence type="predicted"/>
<accession>A0AAD7MG78</accession>
<dbReference type="Proteomes" id="UP001215598">
    <property type="component" value="Unassembled WGS sequence"/>
</dbReference>
<comment type="caution">
    <text evidence="2">The sequence shown here is derived from an EMBL/GenBank/DDBJ whole genome shotgun (WGS) entry which is preliminary data.</text>
</comment>
<feature type="region of interest" description="Disordered" evidence="1">
    <location>
        <begin position="144"/>
        <end position="173"/>
    </location>
</feature>
<keyword evidence="3" id="KW-1185">Reference proteome</keyword>